<comment type="caution">
    <text evidence="5">The sequence shown here is derived from an EMBL/GenBank/DDBJ whole genome shotgun (WGS) entry which is preliminary data.</text>
</comment>
<dbReference type="Gene3D" id="2.10.109.10">
    <property type="entry name" value="Umud Fragment, subunit A"/>
    <property type="match status" value="1"/>
</dbReference>
<gene>
    <name evidence="5" type="ORF">HPS56_04775</name>
</gene>
<dbReference type="InterPro" id="IPR015927">
    <property type="entry name" value="Peptidase_S24_S26A/B/C"/>
</dbReference>
<evidence type="ECO:0000256" key="1">
    <source>
        <dbReference type="ARBA" id="ARBA00023015"/>
    </source>
</evidence>
<evidence type="ECO:0000256" key="2">
    <source>
        <dbReference type="ARBA" id="ARBA00023125"/>
    </source>
</evidence>
<feature type="domain" description="Peptidase S24/S26A/S26B/S26C" evidence="4">
    <location>
        <begin position="112"/>
        <end position="232"/>
    </location>
</feature>
<accession>A0ABX2AKU8</accession>
<proteinExistence type="predicted"/>
<keyword evidence="6" id="KW-1185">Reference proteome</keyword>
<sequence>MLYLAKKEVSPYEFYKKSGVTRGILQQNNGISEENIARFLAYAPDVNTEWLLTGNGSMLKKPTNGISSELVKTDPTKGENYIPPTAPMEQYSQKEAIPLTEIKETSKIKPIPLVTETVAAGFGNEHFSITEKDVKEYYVIPKFRFCRVDFMIEVSGLSMYPHFNPGDVIACTILNDRKFIQWNKCHVIATREQGILVKRLMPSNNKDSLTAVSDNKDYLPFDIPIEDITGLALVVGSVSLE</sequence>
<organism evidence="5 6">
    <name type="scientific">Xylanibacter muris</name>
    <dbReference type="NCBI Taxonomy" id="2736290"/>
    <lineage>
        <taxon>Bacteria</taxon>
        <taxon>Pseudomonadati</taxon>
        <taxon>Bacteroidota</taxon>
        <taxon>Bacteroidia</taxon>
        <taxon>Bacteroidales</taxon>
        <taxon>Prevotellaceae</taxon>
        <taxon>Xylanibacter</taxon>
    </lineage>
</organism>
<keyword evidence="2" id="KW-0238">DNA-binding</keyword>
<evidence type="ECO:0000259" key="4">
    <source>
        <dbReference type="Pfam" id="PF00717"/>
    </source>
</evidence>
<reference evidence="5 6" key="1">
    <citation type="submission" date="2020-05" db="EMBL/GenBank/DDBJ databases">
        <title>Distinct polysaccharide utilization as determinants for interspecies competition between intestinal Prevotella spp.</title>
        <authorList>
            <person name="Galvez E.J.C."/>
            <person name="Iljazovic A."/>
            <person name="Strowig T."/>
        </authorList>
    </citation>
    <scope>NUCLEOTIDE SEQUENCE [LARGE SCALE GENOMIC DNA]</scope>
    <source>
        <strain evidence="5 6">PMUR</strain>
    </source>
</reference>
<evidence type="ECO:0000313" key="6">
    <source>
        <dbReference type="Proteomes" id="UP000714420"/>
    </source>
</evidence>
<evidence type="ECO:0000256" key="3">
    <source>
        <dbReference type="ARBA" id="ARBA00023163"/>
    </source>
</evidence>
<dbReference type="SUPFAM" id="SSF51306">
    <property type="entry name" value="LexA/Signal peptidase"/>
    <property type="match status" value="1"/>
</dbReference>
<dbReference type="CDD" id="cd06529">
    <property type="entry name" value="S24_LexA-like"/>
    <property type="match status" value="1"/>
</dbReference>
<keyword evidence="3" id="KW-0804">Transcription</keyword>
<dbReference type="EMBL" id="JABKKF010000003">
    <property type="protein sequence ID" value="NPD91674.1"/>
    <property type="molecule type" value="Genomic_DNA"/>
</dbReference>
<dbReference type="Proteomes" id="UP000714420">
    <property type="component" value="Unassembled WGS sequence"/>
</dbReference>
<dbReference type="InterPro" id="IPR036286">
    <property type="entry name" value="LexA/Signal_pep-like_sf"/>
</dbReference>
<dbReference type="PANTHER" id="PTHR40661:SF1">
    <property type="entry name" value="HTH CRO_C1-TYPE DOMAIN-CONTAINING PROTEIN"/>
    <property type="match status" value="1"/>
</dbReference>
<dbReference type="Pfam" id="PF00717">
    <property type="entry name" value="Peptidase_S24"/>
    <property type="match status" value="1"/>
</dbReference>
<protein>
    <submittedName>
        <fullName evidence="5">LexA family transcriptional regulator</fullName>
    </submittedName>
</protein>
<keyword evidence="1" id="KW-0805">Transcription regulation</keyword>
<evidence type="ECO:0000313" key="5">
    <source>
        <dbReference type="EMBL" id="NPD91674.1"/>
    </source>
</evidence>
<dbReference type="InterPro" id="IPR039418">
    <property type="entry name" value="LexA-like"/>
</dbReference>
<dbReference type="PANTHER" id="PTHR40661">
    <property type="match status" value="1"/>
</dbReference>
<name>A0ABX2AKU8_9BACT</name>